<keyword evidence="4 5" id="KW-0349">Heme</keyword>
<comment type="function">
    <text evidence="5">Produces N-formyl-kynurenine through the oxidation of tryptophan.</text>
</comment>
<comment type="catalytic activity">
    <reaction evidence="5">
        <text>L-tryptophan + O2 = N-formyl-L-kynurenine</text>
        <dbReference type="Rhea" id="RHEA:24536"/>
        <dbReference type="ChEBI" id="CHEBI:15379"/>
        <dbReference type="ChEBI" id="CHEBI:57912"/>
        <dbReference type="ChEBI" id="CHEBI:58629"/>
    </reaction>
</comment>
<dbReference type="AlphaFoldDB" id="A0A1Q5Q921"/>
<evidence type="ECO:0000256" key="3">
    <source>
        <dbReference type="ARBA" id="ARBA00023004"/>
    </source>
</evidence>
<dbReference type="GO" id="GO:0046872">
    <property type="term" value="F:metal ion binding"/>
    <property type="evidence" value="ECO:0007669"/>
    <property type="project" value="UniProtKB-UniRule"/>
</dbReference>
<comment type="caution">
    <text evidence="7">The sequence shown here is derived from an EMBL/GenBank/DDBJ whole genome shotgun (WGS) entry which is preliminary data.</text>
</comment>
<proteinExistence type="inferred from homology"/>
<dbReference type="GO" id="GO:0020037">
    <property type="term" value="F:heme binding"/>
    <property type="evidence" value="ECO:0007669"/>
    <property type="project" value="UniProtKB-UniRule"/>
</dbReference>
<keyword evidence="8" id="KW-1185">Reference proteome</keyword>
<dbReference type="RefSeq" id="XP_020120683.1">
    <property type="nucleotide sequence ID" value="XM_020266802.1"/>
</dbReference>
<gene>
    <name evidence="7" type="ORF">UA08_03945</name>
</gene>
<dbReference type="EC" id="1.13.11.52" evidence="5"/>
<feature type="region of interest" description="Disordered" evidence="6">
    <location>
        <begin position="286"/>
        <end position="315"/>
    </location>
</feature>
<name>A0A1Q5Q921_TALAT</name>
<feature type="compositionally biased region" description="Polar residues" evidence="6">
    <location>
        <begin position="287"/>
        <end position="299"/>
    </location>
</feature>
<evidence type="ECO:0000256" key="5">
    <source>
        <dbReference type="RuleBase" id="RU369119"/>
    </source>
</evidence>
<dbReference type="GO" id="GO:0033754">
    <property type="term" value="F:indoleamine 2,3-dioxygenase activity"/>
    <property type="evidence" value="ECO:0007669"/>
    <property type="project" value="UniProtKB-EC"/>
</dbReference>
<keyword evidence="3 4" id="KW-0408">Iron</keyword>
<dbReference type="PROSITE" id="PS00876">
    <property type="entry name" value="IDO_1"/>
    <property type="match status" value="1"/>
</dbReference>
<dbReference type="GeneID" id="31003700"/>
<dbReference type="EMBL" id="LFMY01000005">
    <property type="protein sequence ID" value="OKL60562.1"/>
    <property type="molecule type" value="Genomic_DNA"/>
</dbReference>
<keyword evidence="2 4" id="KW-0479">Metal-binding</keyword>
<dbReference type="GO" id="GO:0005737">
    <property type="term" value="C:cytoplasm"/>
    <property type="evidence" value="ECO:0007669"/>
    <property type="project" value="TreeGrafter"/>
</dbReference>
<organism evidence="7 8">
    <name type="scientific">Talaromyces atroroseus</name>
    <dbReference type="NCBI Taxonomy" id="1441469"/>
    <lineage>
        <taxon>Eukaryota</taxon>
        <taxon>Fungi</taxon>
        <taxon>Dikarya</taxon>
        <taxon>Ascomycota</taxon>
        <taxon>Pezizomycotina</taxon>
        <taxon>Eurotiomycetes</taxon>
        <taxon>Eurotiomycetidae</taxon>
        <taxon>Eurotiales</taxon>
        <taxon>Trichocomaceae</taxon>
        <taxon>Talaromyces</taxon>
        <taxon>Talaromyces sect. Trachyspermi</taxon>
    </lineage>
</organism>
<accession>A0A1Q5Q921</accession>
<dbReference type="STRING" id="1441469.A0A1Q5Q921"/>
<reference evidence="7 8" key="1">
    <citation type="submission" date="2015-06" db="EMBL/GenBank/DDBJ databases">
        <title>Talaromyces atroroseus IBT 11181 draft genome.</title>
        <authorList>
            <person name="Rasmussen K.B."/>
            <person name="Rasmussen S."/>
            <person name="Petersen B."/>
            <person name="Sicheritz-Ponten T."/>
            <person name="Mortensen U.H."/>
            <person name="Thrane U."/>
        </authorList>
    </citation>
    <scope>NUCLEOTIDE SEQUENCE [LARGE SCALE GENOMIC DNA]</scope>
    <source>
        <strain evidence="7 8">IBT 11181</strain>
    </source>
</reference>
<evidence type="ECO:0000313" key="8">
    <source>
        <dbReference type="Proteomes" id="UP000214365"/>
    </source>
</evidence>
<comment type="similarity">
    <text evidence="1 5">Belongs to the indoleamine 2,3-dioxygenase family.</text>
</comment>
<dbReference type="Pfam" id="PF01231">
    <property type="entry name" value="IDO"/>
    <property type="match status" value="1"/>
</dbReference>
<dbReference type="PANTHER" id="PTHR28657:SF5">
    <property type="entry name" value="INDOLEAMINE 2,3-DIOXYGENASE"/>
    <property type="match status" value="1"/>
</dbReference>
<protein>
    <recommendedName>
        <fullName evidence="5">Indoleamine 2,3-dioxygenase</fullName>
        <ecNumber evidence="5">1.13.11.52</ecNumber>
    </recommendedName>
</protein>
<dbReference type="Proteomes" id="UP000214365">
    <property type="component" value="Unassembled WGS sequence"/>
</dbReference>
<evidence type="ECO:0000256" key="4">
    <source>
        <dbReference type="PIRSR" id="PIRSR600898-1"/>
    </source>
</evidence>
<dbReference type="GO" id="GO:0034354">
    <property type="term" value="P:'de novo' NAD+ biosynthetic process from L-tryptophan"/>
    <property type="evidence" value="ECO:0007669"/>
    <property type="project" value="TreeGrafter"/>
</dbReference>
<keyword evidence="5" id="KW-0223">Dioxygenase</keyword>
<evidence type="ECO:0000313" key="7">
    <source>
        <dbReference type="EMBL" id="OKL60562.1"/>
    </source>
</evidence>
<evidence type="ECO:0000256" key="2">
    <source>
        <dbReference type="ARBA" id="ARBA00022723"/>
    </source>
</evidence>
<dbReference type="SUPFAM" id="SSF140959">
    <property type="entry name" value="Indolic compounds 2,3-dioxygenase-like"/>
    <property type="match status" value="1"/>
</dbReference>
<sequence length="467" mass="52055">MKMPGDIPDPEKYDISLITGFLPAESPPDSLPSPYYAKWNYVAQNMQELLTTKRLRVVVENLEVLACDRLDTISQMRTAYSTLAFISHAYIWGGETSAEVVPRSISIPFLSLCEKLELPPVATYAAVVLWNFKPISAAERLDCLENLTARMTFTGAIDESWFYMVSVAFEARGGLLIAIVMEAIRSIYSKDALSLAVHLRRLGAALEGLPALLQRMYEKCDPQFYYDQVRPFLAGSKNVSKAGLPRGVVFDDGTGRMQPVQFAGGSNAQSSLIQFLDIALGVKHQPESSGTRRANNEHASPSDVRGLIAPEQEPVPLQPKEEPQFILEMRQYMPGPHRRFLDRLDCVTNIRDFINANPGNNDLFSSYSACLAALVRFRNIHLQMVARYIVLPSRKIVNQARLVSIATSHHKAVSSEHCLDDKISSRLNDIEANDDLIGTGGTNLMPFLKHVRDETQQLLDQGSIDVR</sequence>
<dbReference type="GO" id="GO:0019441">
    <property type="term" value="P:L-tryptophan catabolic process to kynurenine"/>
    <property type="evidence" value="ECO:0007669"/>
    <property type="project" value="UniProtKB-UniRule"/>
</dbReference>
<evidence type="ECO:0000256" key="6">
    <source>
        <dbReference type="SAM" id="MobiDB-lite"/>
    </source>
</evidence>
<feature type="binding site" description="proximal binding residue" evidence="4">
    <location>
        <position position="381"/>
    </location>
    <ligand>
        <name>heme b</name>
        <dbReference type="ChEBI" id="CHEBI:60344"/>
    </ligand>
    <ligandPart>
        <name>Fe</name>
        <dbReference type="ChEBI" id="CHEBI:18248"/>
    </ligandPart>
</feature>
<dbReference type="Gene3D" id="1.20.58.480">
    <property type="match status" value="1"/>
</dbReference>
<dbReference type="OrthoDB" id="540174at2759"/>
<dbReference type="PANTHER" id="PTHR28657">
    <property type="entry name" value="INDOLEAMINE 2,3-DIOXYGENASE"/>
    <property type="match status" value="1"/>
</dbReference>
<keyword evidence="5" id="KW-0560">Oxidoreductase</keyword>
<dbReference type="InterPro" id="IPR000898">
    <property type="entry name" value="Indolamine_dOase"/>
</dbReference>
<evidence type="ECO:0000256" key="1">
    <source>
        <dbReference type="ARBA" id="ARBA00007119"/>
    </source>
</evidence>
<dbReference type="InterPro" id="IPR037217">
    <property type="entry name" value="Trp/Indoleamine_2_3_dOase-like"/>
</dbReference>